<name>A0A8J3IPU2_9CHLR</name>
<proteinExistence type="predicted"/>
<evidence type="ECO:0000256" key="1">
    <source>
        <dbReference type="SAM" id="MobiDB-lite"/>
    </source>
</evidence>
<feature type="region of interest" description="Disordered" evidence="1">
    <location>
        <begin position="117"/>
        <end position="141"/>
    </location>
</feature>
<comment type="caution">
    <text evidence="3">The sequence shown here is derived from an EMBL/GenBank/DDBJ whole genome shotgun (WGS) entry which is preliminary data.</text>
</comment>
<evidence type="ECO:0000313" key="4">
    <source>
        <dbReference type="Proteomes" id="UP000597444"/>
    </source>
</evidence>
<gene>
    <name evidence="3" type="ORF">KSF_048150</name>
</gene>
<organism evidence="3 4">
    <name type="scientific">Reticulibacter mediterranei</name>
    <dbReference type="NCBI Taxonomy" id="2778369"/>
    <lineage>
        <taxon>Bacteria</taxon>
        <taxon>Bacillati</taxon>
        <taxon>Chloroflexota</taxon>
        <taxon>Ktedonobacteria</taxon>
        <taxon>Ktedonobacterales</taxon>
        <taxon>Reticulibacteraceae</taxon>
        <taxon>Reticulibacter</taxon>
    </lineage>
</organism>
<dbReference type="Pfam" id="PF09557">
    <property type="entry name" value="DUF2382"/>
    <property type="match status" value="1"/>
</dbReference>
<dbReference type="RefSeq" id="WP_220205482.1">
    <property type="nucleotide sequence ID" value="NZ_BNJK01000001.1"/>
</dbReference>
<dbReference type="InterPro" id="IPR019060">
    <property type="entry name" value="DUF2382"/>
</dbReference>
<feature type="compositionally biased region" description="Basic and acidic residues" evidence="1">
    <location>
        <begin position="279"/>
        <end position="305"/>
    </location>
</feature>
<feature type="domain" description="DUF2382" evidence="2">
    <location>
        <begin position="195"/>
        <end position="303"/>
    </location>
</feature>
<accession>A0A8J3IPU2</accession>
<reference evidence="3" key="1">
    <citation type="submission" date="2020-10" db="EMBL/GenBank/DDBJ databases">
        <title>Taxonomic study of unclassified bacteria belonging to the class Ktedonobacteria.</title>
        <authorList>
            <person name="Yabe S."/>
            <person name="Wang C.M."/>
            <person name="Zheng Y."/>
            <person name="Sakai Y."/>
            <person name="Cavaletti L."/>
            <person name="Monciardini P."/>
            <person name="Donadio S."/>
        </authorList>
    </citation>
    <scope>NUCLEOTIDE SEQUENCE</scope>
    <source>
        <strain evidence="3">ID150040</strain>
    </source>
</reference>
<evidence type="ECO:0000259" key="2">
    <source>
        <dbReference type="Pfam" id="PF09557"/>
    </source>
</evidence>
<feature type="region of interest" description="Disordered" evidence="1">
    <location>
        <begin position="271"/>
        <end position="321"/>
    </location>
</feature>
<dbReference type="InterPro" id="IPR052967">
    <property type="entry name" value="Stress_Response_Assoc"/>
</dbReference>
<keyword evidence="4" id="KW-1185">Reference proteome</keyword>
<dbReference type="NCBIfam" id="TIGR02271">
    <property type="entry name" value="YsnF/AvaK domain"/>
    <property type="match status" value="1"/>
</dbReference>
<dbReference type="PANTHER" id="PTHR38463:SF1">
    <property type="entry name" value="STRESS RESPONSE PROTEIN YSNF"/>
    <property type="match status" value="1"/>
</dbReference>
<evidence type="ECO:0000313" key="3">
    <source>
        <dbReference type="EMBL" id="GHO94767.1"/>
    </source>
</evidence>
<sequence length="321" mass="35253">MTTRRTTVVGVFNDKTLAERAIDALKDAGFSNDEIRYSGASGGGFFDNLKGWLAGEGTGTTGNVESDLKNMGVPEGEANYYAGEYEAGHPIVAVKSPGHENDALAIMRSNGSSHYEMTSDATGTAAPYTSRDKDYTGTTMDTGMRTGYAQQSGMTSDEAARNAQPGMINETAVPDTGTTSRDINMMGENAPQSVRVREEQLRAEKQRVQKGEVQVHKEVVEEQKSFEVPVRHEEVVVERKPIVEPRPTDVPLGQDETIHIPVSEEQVNVTKTPVESEEISLRKRQVEEQKRVSDTVRREEAHIEPSGDVPIVNESDEEKRP</sequence>
<protein>
    <recommendedName>
        <fullName evidence="2">DUF2382 domain-containing protein</fullName>
    </recommendedName>
</protein>
<dbReference type="EMBL" id="BNJK01000001">
    <property type="protein sequence ID" value="GHO94767.1"/>
    <property type="molecule type" value="Genomic_DNA"/>
</dbReference>
<dbReference type="Proteomes" id="UP000597444">
    <property type="component" value="Unassembled WGS sequence"/>
</dbReference>
<dbReference type="PANTHER" id="PTHR38463">
    <property type="entry name" value="STRESS RESPONSE PROTEIN YSNF"/>
    <property type="match status" value="1"/>
</dbReference>
<dbReference type="AlphaFoldDB" id="A0A8J3IPU2"/>